<reference evidence="2" key="1">
    <citation type="submission" date="2022-04" db="EMBL/GenBank/DDBJ databases">
        <title>Carnegiea gigantea Genome sequencing and assembly v2.</title>
        <authorList>
            <person name="Copetti D."/>
            <person name="Sanderson M.J."/>
            <person name="Burquez A."/>
            <person name="Wojciechowski M.F."/>
        </authorList>
    </citation>
    <scope>NUCLEOTIDE SEQUENCE</scope>
    <source>
        <strain evidence="2">SGP5-SGP5p</strain>
        <tissue evidence="2">Aerial part</tissue>
    </source>
</reference>
<keyword evidence="3" id="KW-1185">Reference proteome</keyword>
<comment type="caution">
    <text evidence="2">The sequence shown here is derived from an EMBL/GenBank/DDBJ whole genome shotgun (WGS) entry which is preliminary data.</text>
</comment>
<sequence length="162" mass="18276">MFEHLDDACKKKIGAEKEWRKVVQEPTHVPITVTHVNVENGFDRPKGSTNKKTNPLDTQPVAPGTNSCLPRLESEFLEIATHNANEGLYLVDNILCWNIRNLNRPNKQEDVKLFLNRNNFDSIGLLQNKLVSMANSMHSGWCVLGDFNPILSPKDRIGGDKI</sequence>
<accession>A0A9Q1GPR1</accession>
<organism evidence="2 3">
    <name type="scientific">Carnegiea gigantea</name>
    <dbReference type="NCBI Taxonomy" id="171969"/>
    <lineage>
        <taxon>Eukaryota</taxon>
        <taxon>Viridiplantae</taxon>
        <taxon>Streptophyta</taxon>
        <taxon>Embryophyta</taxon>
        <taxon>Tracheophyta</taxon>
        <taxon>Spermatophyta</taxon>
        <taxon>Magnoliopsida</taxon>
        <taxon>eudicotyledons</taxon>
        <taxon>Gunneridae</taxon>
        <taxon>Pentapetalae</taxon>
        <taxon>Caryophyllales</taxon>
        <taxon>Cactineae</taxon>
        <taxon>Cactaceae</taxon>
        <taxon>Cactoideae</taxon>
        <taxon>Echinocereeae</taxon>
        <taxon>Carnegiea</taxon>
    </lineage>
</organism>
<dbReference type="EMBL" id="JAKOGI010001833">
    <property type="protein sequence ID" value="KAJ8423898.1"/>
    <property type="molecule type" value="Genomic_DNA"/>
</dbReference>
<evidence type="ECO:0000313" key="2">
    <source>
        <dbReference type="EMBL" id="KAJ8423898.1"/>
    </source>
</evidence>
<evidence type="ECO:0000256" key="1">
    <source>
        <dbReference type="SAM" id="MobiDB-lite"/>
    </source>
</evidence>
<feature type="region of interest" description="Disordered" evidence="1">
    <location>
        <begin position="39"/>
        <end position="60"/>
    </location>
</feature>
<gene>
    <name evidence="2" type="ORF">Cgig2_010854</name>
</gene>
<proteinExistence type="predicted"/>
<dbReference type="AlphaFoldDB" id="A0A9Q1GPR1"/>
<evidence type="ECO:0000313" key="3">
    <source>
        <dbReference type="Proteomes" id="UP001153076"/>
    </source>
</evidence>
<dbReference type="Proteomes" id="UP001153076">
    <property type="component" value="Unassembled WGS sequence"/>
</dbReference>
<dbReference type="OrthoDB" id="1932741at2759"/>
<name>A0A9Q1GPR1_9CARY</name>
<protein>
    <submittedName>
        <fullName evidence="2">Uncharacterized protein</fullName>
    </submittedName>
</protein>
<feature type="compositionally biased region" description="Polar residues" evidence="1">
    <location>
        <begin position="47"/>
        <end position="57"/>
    </location>
</feature>